<dbReference type="AlphaFoldDB" id="A0A1H2PPW0"/>
<sequence length="278" mass="30887">MTKHLTQAQVAHFRQHGYVYPMRGVSAEEALGYRRIIEAYETASGRDVNETLKIKGHLALPAIVELARRPAILDAVEDLIGPDILLFGASIFAKNGRDPRYVSWHQDSTYFGLTPHEEVTVWLALTPANAVNGVLRVLPGSHAGPDLRHVETHAKDNMLAKGQTLVGIDEALAVEMPLSPGEFSMHHERTAHSSLPNRSDDRRIGFAFFYVPAHVRSSSGRRRATLVRGTDRFGHWDADTLPEYDCDPRAMSELAQTWGKYKDGEVRQAADMVARQAG</sequence>
<dbReference type="PANTHER" id="PTHR20883:SF48">
    <property type="entry name" value="ECTOINE DIOXYGENASE"/>
    <property type="match status" value="1"/>
</dbReference>
<dbReference type="EMBL" id="FNLO01000006">
    <property type="protein sequence ID" value="SDV48845.1"/>
    <property type="molecule type" value="Genomic_DNA"/>
</dbReference>
<dbReference type="Gene3D" id="2.60.120.620">
    <property type="entry name" value="q2cbj1_9rhob like domain"/>
    <property type="match status" value="1"/>
</dbReference>
<keyword evidence="3" id="KW-1185">Reference proteome</keyword>
<dbReference type="GO" id="GO:0016706">
    <property type="term" value="F:2-oxoglutarate-dependent dioxygenase activity"/>
    <property type="evidence" value="ECO:0007669"/>
    <property type="project" value="UniProtKB-ARBA"/>
</dbReference>
<evidence type="ECO:0000313" key="2">
    <source>
        <dbReference type="EMBL" id="SDV48845.1"/>
    </source>
</evidence>
<reference evidence="3" key="1">
    <citation type="submission" date="2016-09" db="EMBL/GenBank/DDBJ databases">
        <authorList>
            <person name="Varghese N."/>
            <person name="Submissions S."/>
        </authorList>
    </citation>
    <scope>NUCLEOTIDE SEQUENCE [LARGE SCALE GENOMIC DNA]</scope>
    <source>
        <strain evidence="3">JS23</strain>
    </source>
</reference>
<dbReference type="SUPFAM" id="SSF51197">
    <property type="entry name" value="Clavaminate synthase-like"/>
    <property type="match status" value="1"/>
</dbReference>
<protein>
    <submittedName>
        <fullName evidence="2">Phytanoyl-CoA dioxygenase (PhyH)</fullName>
    </submittedName>
</protein>
<keyword evidence="2" id="KW-0223">Dioxygenase</keyword>
<dbReference type="PANTHER" id="PTHR20883">
    <property type="entry name" value="PHYTANOYL-COA DIOXYGENASE DOMAIN CONTAINING 1"/>
    <property type="match status" value="1"/>
</dbReference>
<organism evidence="2 3">
    <name type="scientific">Chitinasiproducens palmae</name>
    <dbReference type="NCBI Taxonomy" id="1770053"/>
    <lineage>
        <taxon>Bacteria</taxon>
        <taxon>Pseudomonadati</taxon>
        <taxon>Pseudomonadota</taxon>
        <taxon>Betaproteobacteria</taxon>
        <taxon>Burkholderiales</taxon>
        <taxon>Burkholderiaceae</taxon>
        <taxon>Chitinasiproducens</taxon>
    </lineage>
</organism>
<dbReference type="InterPro" id="IPR008775">
    <property type="entry name" value="Phytyl_CoA_dOase-like"/>
</dbReference>
<dbReference type="OrthoDB" id="9791262at2"/>
<dbReference type="STRING" id="1770053.SAMN05216551_106108"/>
<dbReference type="GO" id="GO:0005506">
    <property type="term" value="F:iron ion binding"/>
    <property type="evidence" value="ECO:0007669"/>
    <property type="project" value="UniProtKB-ARBA"/>
</dbReference>
<name>A0A1H2PPW0_9BURK</name>
<gene>
    <name evidence="2" type="ORF">SAMN05216551_106108</name>
</gene>
<proteinExistence type="predicted"/>
<dbReference type="RefSeq" id="WP_091908249.1">
    <property type="nucleotide sequence ID" value="NZ_FNLO01000006.1"/>
</dbReference>
<comment type="cofactor">
    <cofactor evidence="1">
        <name>Fe(2+)</name>
        <dbReference type="ChEBI" id="CHEBI:29033"/>
    </cofactor>
</comment>
<evidence type="ECO:0000313" key="3">
    <source>
        <dbReference type="Proteomes" id="UP000243719"/>
    </source>
</evidence>
<dbReference type="Pfam" id="PF05721">
    <property type="entry name" value="PhyH"/>
    <property type="match status" value="1"/>
</dbReference>
<evidence type="ECO:0000256" key="1">
    <source>
        <dbReference type="ARBA" id="ARBA00001954"/>
    </source>
</evidence>
<accession>A0A1H2PPW0</accession>
<dbReference type="Proteomes" id="UP000243719">
    <property type="component" value="Unassembled WGS sequence"/>
</dbReference>
<keyword evidence="2" id="KW-0560">Oxidoreductase</keyword>